<accession>A0A3E5E905</accession>
<evidence type="ECO:0000313" key="3">
    <source>
        <dbReference type="EMBL" id="MCP9598866.1"/>
    </source>
</evidence>
<evidence type="ECO:0000313" key="4">
    <source>
        <dbReference type="EMBL" id="MCW4093766.1"/>
    </source>
</evidence>
<evidence type="ECO:0000259" key="2">
    <source>
        <dbReference type="Pfam" id="PF01757"/>
    </source>
</evidence>
<reference evidence="4" key="3">
    <citation type="submission" date="2022-11" db="EMBL/GenBank/DDBJ databases">
        <title>Genomic repertoires linked with pathogenic potency of arthritogenic Prevotella copri isolated from the gut of rheumatoid arthritis patients.</title>
        <authorList>
            <person name="Nii T."/>
            <person name="Maeda Y."/>
            <person name="Motooka D."/>
            <person name="Naito M."/>
            <person name="Matsumoto Y."/>
            <person name="Ogawa T."/>
            <person name="Oguro-Igashira E."/>
            <person name="Kishikawa T."/>
            <person name="Yamashita M."/>
            <person name="Koizumi S."/>
            <person name="Kurakawa T."/>
            <person name="Okumura R."/>
            <person name="Kayama H."/>
            <person name="Murakami M."/>
            <person name="Sakaguchi T."/>
            <person name="Das B."/>
            <person name="Nakamura S."/>
            <person name="Okada Y."/>
            <person name="Kumanogoh A."/>
            <person name="Takeda K."/>
        </authorList>
    </citation>
    <scope>NUCLEOTIDE SEQUENCE</scope>
    <source>
        <strain evidence="4">N016-13</strain>
    </source>
</reference>
<reference evidence="5 6" key="1">
    <citation type="submission" date="2018-08" db="EMBL/GenBank/DDBJ databases">
        <title>A genome reference for cultivated species of the human gut microbiota.</title>
        <authorList>
            <person name="Zou Y."/>
            <person name="Xue W."/>
            <person name="Luo G."/>
        </authorList>
    </citation>
    <scope>NUCLEOTIDE SEQUENCE [LARGE SCALE GENOMIC DNA]</scope>
    <source>
        <strain evidence="5 6">AF24-12</strain>
    </source>
</reference>
<feature type="transmembrane region" description="Helical" evidence="1">
    <location>
        <begin position="88"/>
        <end position="109"/>
    </location>
</feature>
<feature type="transmembrane region" description="Helical" evidence="1">
    <location>
        <begin position="47"/>
        <end position="67"/>
    </location>
</feature>
<keyword evidence="1" id="KW-1133">Transmembrane helix</keyword>
<name>A0A3E5E905_9BACT</name>
<dbReference type="GO" id="GO:0016747">
    <property type="term" value="F:acyltransferase activity, transferring groups other than amino-acyl groups"/>
    <property type="evidence" value="ECO:0007669"/>
    <property type="project" value="InterPro"/>
</dbReference>
<keyword evidence="1" id="KW-0812">Transmembrane</keyword>
<feature type="transmembrane region" description="Helical" evidence="1">
    <location>
        <begin position="245"/>
        <end position="262"/>
    </location>
</feature>
<dbReference type="Pfam" id="PF01757">
    <property type="entry name" value="Acyl_transf_3"/>
    <property type="match status" value="1"/>
</dbReference>
<keyword evidence="5" id="KW-0808">Transferase</keyword>
<dbReference type="AlphaFoldDB" id="A0A3E5E905"/>
<gene>
    <name evidence="5" type="ORF">DWY11_02265</name>
    <name evidence="3" type="ORF">NNC55_02665</name>
    <name evidence="4" type="ORF">ONT05_09365</name>
</gene>
<evidence type="ECO:0000313" key="6">
    <source>
        <dbReference type="Proteomes" id="UP000283872"/>
    </source>
</evidence>
<feature type="transmembrane region" description="Helical" evidence="1">
    <location>
        <begin position="155"/>
        <end position="172"/>
    </location>
</feature>
<dbReference type="Proteomes" id="UP000283872">
    <property type="component" value="Unassembled WGS sequence"/>
</dbReference>
<organism evidence="5 6">
    <name type="scientific">Segatella copri</name>
    <dbReference type="NCBI Taxonomy" id="165179"/>
    <lineage>
        <taxon>Bacteria</taxon>
        <taxon>Pseudomonadati</taxon>
        <taxon>Bacteroidota</taxon>
        <taxon>Bacteroidia</taxon>
        <taxon>Bacteroidales</taxon>
        <taxon>Prevotellaceae</taxon>
        <taxon>Segatella</taxon>
    </lineage>
</organism>
<sequence>MNWKIKDIELANISRFRGELMGAAMLFIILFHVALPREDAFFGLRRMGNVGVDMFLFLSGIGLWFSWMKNPSVKHFFIRRYLRIYPTWLIIACLFYIPSFQGGSTWNWIYLFGEITINWGFWLHDELNFWYIPATMMLYLFAPAYMELIKRHPIYRWLPVVMIMWCILVQYVTPIHQAVGHLEIFWSRVPIFFIGINMGEMVRQKQTLDGASIWMIWLMFLMTLLASIFLEQEKHGMFPLFLERMLYIPLTITSILLLNRIFRRTPGWFNKGFMFVGALSLECYLLHIHFVLKYIEPHHLGYWPTFFICIGITLPAAWILSKIAGWISKELAKFIK</sequence>
<dbReference type="EMBL" id="QRVA01000003">
    <property type="protein sequence ID" value="RGS18493.1"/>
    <property type="molecule type" value="Genomic_DNA"/>
</dbReference>
<feature type="transmembrane region" description="Helical" evidence="1">
    <location>
        <begin position="211"/>
        <end position="230"/>
    </location>
</feature>
<feature type="transmembrane region" description="Helical" evidence="1">
    <location>
        <begin position="20"/>
        <end position="35"/>
    </location>
</feature>
<feature type="domain" description="Acyltransferase 3" evidence="2">
    <location>
        <begin position="23"/>
        <end position="321"/>
    </location>
</feature>
<dbReference type="Proteomes" id="UP001209074">
    <property type="component" value="Unassembled WGS sequence"/>
</dbReference>
<reference evidence="3" key="2">
    <citation type="submission" date="2022-07" db="EMBL/GenBank/DDBJ databases">
        <title>Prevotella copri.</title>
        <authorList>
            <person name="Yang C."/>
        </authorList>
    </citation>
    <scope>NUCLEOTIDE SEQUENCE</scope>
    <source>
        <strain evidence="3">HF1476</strain>
    </source>
</reference>
<feature type="transmembrane region" description="Helical" evidence="1">
    <location>
        <begin position="274"/>
        <end position="295"/>
    </location>
</feature>
<proteinExistence type="predicted"/>
<keyword evidence="5" id="KW-0012">Acyltransferase</keyword>
<protein>
    <submittedName>
        <fullName evidence="5">Acyltransferase</fullName>
    </submittedName>
</protein>
<dbReference type="Proteomes" id="UP001204486">
    <property type="component" value="Unassembled WGS sequence"/>
</dbReference>
<evidence type="ECO:0000313" key="5">
    <source>
        <dbReference type="EMBL" id="RGS18493.1"/>
    </source>
</evidence>
<feature type="transmembrane region" description="Helical" evidence="1">
    <location>
        <begin position="129"/>
        <end position="148"/>
    </location>
</feature>
<dbReference type="EMBL" id="JAPDUS010000015">
    <property type="protein sequence ID" value="MCW4093766.1"/>
    <property type="molecule type" value="Genomic_DNA"/>
</dbReference>
<dbReference type="EMBL" id="JANDWN010000004">
    <property type="protein sequence ID" value="MCP9598866.1"/>
    <property type="molecule type" value="Genomic_DNA"/>
</dbReference>
<comment type="caution">
    <text evidence="5">The sequence shown here is derived from an EMBL/GenBank/DDBJ whole genome shotgun (WGS) entry which is preliminary data.</text>
</comment>
<feature type="transmembrane region" description="Helical" evidence="1">
    <location>
        <begin position="301"/>
        <end position="320"/>
    </location>
</feature>
<evidence type="ECO:0000256" key="1">
    <source>
        <dbReference type="SAM" id="Phobius"/>
    </source>
</evidence>
<dbReference type="RefSeq" id="WP_117586439.1">
    <property type="nucleotide sequence ID" value="NZ_JANDWK010000004.1"/>
</dbReference>
<feature type="transmembrane region" description="Helical" evidence="1">
    <location>
        <begin position="178"/>
        <end position="199"/>
    </location>
</feature>
<keyword evidence="1" id="KW-0472">Membrane</keyword>
<dbReference type="InterPro" id="IPR002656">
    <property type="entry name" value="Acyl_transf_3_dom"/>
</dbReference>